<dbReference type="PROSITE" id="PS50211">
    <property type="entry name" value="DENN"/>
    <property type="match status" value="1"/>
</dbReference>
<dbReference type="EMBL" id="NBAG03000294">
    <property type="protein sequence ID" value="PNI46000.1"/>
    <property type="molecule type" value="Genomic_DNA"/>
</dbReference>
<sequence length="280" mass="31196">MAEAASPHLSLPSGLLELCALLGAPRDSLRSLEQVAYKKGVKHLSALLDPEVLSIFVPPFISKEDSQTAGANCGTLGKTRMRSLRKKREKPRPEQWKGLLGPPRASEPEDVAVPGGVDLLTLPQLCFPGGVCVATEPKEDCVHFLVLTDVCGNRTYGVVAQYYRPLHVFNMKSLQIVLPARADLESPILDLDLHLPLLCFRPEKVLQILTCILTEQRIVFFSSDWALLTLVTECFMAYLYPLQWQHPFVPILSDQMLDFVMAPTSFLMGCHLDHFEEVSK</sequence>
<reference evidence="4 5" key="1">
    <citation type="submission" date="2017-12" db="EMBL/GenBank/DDBJ databases">
        <title>High-resolution comparative analysis of great ape genomes.</title>
        <authorList>
            <person name="Pollen A."/>
            <person name="Hastie A."/>
            <person name="Hormozdiari F."/>
            <person name="Dougherty M."/>
            <person name="Liu R."/>
            <person name="Chaisson M."/>
            <person name="Hoppe E."/>
            <person name="Hill C."/>
            <person name="Pang A."/>
            <person name="Hillier L."/>
            <person name="Baker C."/>
            <person name="Armstrong J."/>
            <person name="Shendure J."/>
            <person name="Paten B."/>
            <person name="Wilson R."/>
            <person name="Chao H."/>
            <person name="Schneider V."/>
            <person name="Ventura M."/>
            <person name="Kronenberg Z."/>
            <person name="Murali S."/>
            <person name="Gordon D."/>
            <person name="Cantsilieris S."/>
            <person name="Munson K."/>
            <person name="Nelson B."/>
            <person name="Raja A."/>
            <person name="Underwood J."/>
            <person name="Diekhans M."/>
            <person name="Fiddes I."/>
            <person name="Haussler D."/>
            <person name="Eichler E."/>
        </authorList>
    </citation>
    <scope>NUCLEOTIDE SEQUENCE [LARGE SCALE GENOMIC DNA]</scope>
    <source>
        <strain evidence="4">Yerkes chimp pedigree #C0471</strain>
    </source>
</reference>
<dbReference type="AlphaFoldDB" id="A0A2J8LFF1"/>
<organism evidence="4 5">
    <name type="scientific">Pan troglodytes</name>
    <name type="common">Chimpanzee</name>
    <dbReference type="NCBI Taxonomy" id="9598"/>
    <lineage>
        <taxon>Eukaryota</taxon>
        <taxon>Metazoa</taxon>
        <taxon>Chordata</taxon>
        <taxon>Craniata</taxon>
        <taxon>Vertebrata</taxon>
        <taxon>Euteleostomi</taxon>
        <taxon>Mammalia</taxon>
        <taxon>Eutheria</taxon>
        <taxon>Euarchontoglires</taxon>
        <taxon>Primates</taxon>
        <taxon>Haplorrhini</taxon>
        <taxon>Catarrhini</taxon>
        <taxon>Hominidae</taxon>
        <taxon>Pan</taxon>
    </lineage>
</organism>
<dbReference type="Gene3D" id="3.40.50.11500">
    <property type="match status" value="1"/>
</dbReference>
<dbReference type="PANTHER" id="PTHR12296">
    <property type="entry name" value="DENN DOMAIN-CONTAINING PROTEIN 4"/>
    <property type="match status" value="1"/>
</dbReference>
<dbReference type="InterPro" id="IPR051696">
    <property type="entry name" value="DENN_Domain_GEFs"/>
</dbReference>
<comment type="caution">
    <text evidence="4">The sequence shown here is derived from an EMBL/GenBank/DDBJ whole genome shotgun (WGS) entry which is preliminary data.</text>
</comment>
<evidence type="ECO:0000313" key="4">
    <source>
        <dbReference type="EMBL" id="PNI46000.1"/>
    </source>
</evidence>
<dbReference type="Proteomes" id="UP000236370">
    <property type="component" value="Unassembled WGS sequence"/>
</dbReference>
<evidence type="ECO:0000259" key="3">
    <source>
        <dbReference type="PROSITE" id="PS50211"/>
    </source>
</evidence>
<evidence type="ECO:0000256" key="1">
    <source>
        <dbReference type="ARBA" id="ARBA00022658"/>
    </source>
</evidence>
<dbReference type="InterPro" id="IPR005113">
    <property type="entry name" value="uDENN_dom"/>
</dbReference>
<dbReference type="PANTHER" id="PTHR12296:SF21">
    <property type="entry name" value="DENN DOMAIN-CONTAINING PROTEIN 3"/>
    <property type="match status" value="1"/>
</dbReference>
<dbReference type="InterPro" id="IPR001194">
    <property type="entry name" value="cDENN_dom"/>
</dbReference>
<evidence type="ECO:0000256" key="2">
    <source>
        <dbReference type="SAM" id="MobiDB-lite"/>
    </source>
</evidence>
<gene>
    <name evidence="4" type="ORF">CK820_G0029174</name>
</gene>
<keyword evidence="1" id="KW-0344">Guanine-nucleotide releasing factor</keyword>
<dbReference type="InterPro" id="IPR037516">
    <property type="entry name" value="Tripartite_DENN"/>
</dbReference>
<protein>
    <submittedName>
        <fullName evidence="4">DENND3 isoform 7</fullName>
    </submittedName>
</protein>
<dbReference type="Pfam" id="PF03456">
    <property type="entry name" value="uDENN"/>
    <property type="match status" value="1"/>
</dbReference>
<feature type="compositionally biased region" description="Basic residues" evidence="2">
    <location>
        <begin position="81"/>
        <end position="90"/>
    </location>
</feature>
<dbReference type="SMART" id="SM00799">
    <property type="entry name" value="DENN"/>
    <property type="match status" value="1"/>
</dbReference>
<dbReference type="InterPro" id="IPR043153">
    <property type="entry name" value="DENN_C"/>
</dbReference>
<feature type="non-terminal residue" evidence="4">
    <location>
        <position position="280"/>
    </location>
</feature>
<dbReference type="GO" id="GO:0005737">
    <property type="term" value="C:cytoplasm"/>
    <property type="evidence" value="ECO:0007669"/>
    <property type="project" value="UniProtKB-ARBA"/>
</dbReference>
<feature type="region of interest" description="Disordered" evidence="2">
    <location>
        <begin position="81"/>
        <end position="107"/>
    </location>
</feature>
<proteinExistence type="predicted"/>
<feature type="domain" description="UDENN" evidence="3">
    <location>
        <begin position="1"/>
        <end position="280"/>
    </location>
</feature>
<dbReference type="GO" id="GO:0005085">
    <property type="term" value="F:guanyl-nucleotide exchange factor activity"/>
    <property type="evidence" value="ECO:0007669"/>
    <property type="project" value="UniProtKB-KW"/>
</dbReference>
<dbReference type="Pfam" id="PF02141">
    <property type="entry name" value="DENN"/>
    <property type="match status" value="1"/>
</dbReference>
<accession>A0A2J8LFF1</accession>
<evidence type="ECO:0000313" key="5">
    <source>
        <dbReference type="Proteomes" id="UP000236370"/>
    </source>
</evidence>
<name>A0A2J8LFF1_PANTR</name>